<dbReference type="GO" id="GO:0032042">
    <property type="term" value="P:mitochondrial DNA metabolic process"/>
    <property type="evidence" value="ECO:0007669"/>
    <property type="project" value="TreeGrafter"/>
</dbReference>
<dbReference type="OrthoDB" id="270584at2759"/>
<accession>A0A9P5Z4L6</accession>
<dbReference type="Gene3D" id="3.40.50.300">
    <property type="entry name" value="P-loop containing nucleotide triphosphate hydrolases"/>
    <property type="match status" value="1"/>
</dbReference>
<reference evidence="2" key="1">
    <citation type="submission" date="2020-11" db="EMBL/GenBank/DDBJ databases">
        <authorList>
            <consortium name="DOE Joint Genome Institute"/>
            <person name="Ahrendt S."/>
            <person name="Riley R."/>
            <person name="Andreopoulos W."/>
            <person name="Labutti K."/>
            <person name="Pangilinan J."/>
            <person name="Ruiz-Duenas F.J."/>
            <person name="Barrasa J.M."/>
            <person name="Sanchez-Garcia M."/>
            <person name="Camarero S."/>
            <person name="Miyauchi S."/>
            <person name="Serrano A."/>
            <person name="Linde D."/>
            <person name="Babiker R."/>
            <person name="Drula E."/>
            <person name="Ayuso-Fernandez I."/>
            <person name="Pacheco R."/>
            <person name="Padilla G."/>
            <person name="Ferreira P."/>
            <person name="Barriuso J."/>
            <person name="Kellner H."/>
            <person name="Castanera R."/>
            <person name="Alfaro M."/>
            <person name="Ramirez L."/>
            <person name="Pisabarro A.G."/>
            <person name="Kuo A."/>
            <person name="Tritt A."/>
            <person name="Lipzen A."/>
            <person name="He G."/>
            <person name="Yan M."/>
            <person name="Ng V."/>
            <person name="Cullen D."/>
            <person name="Martin F."/>
            <person name="Rosso M.-N."/>
            <person name="Henrissat B."/>
            <person name="Hibbett D."/>
            <person name="Martinez A.T."/>
            <person name="Grigoriev I.V."/>
        </authorList>
    </citation>
    <scope>NUCLEOTIDE SEQUENCE</scope>
    <source>
        <strain evidence="2">CIRM-BRFM 674</strain>
    </source>
</reference>
<dbReference type="PANTHER" id="PTHR47396:SF1">
    <property type="entry name" value="ATP-DEPENDENT HELICASE IRC3-RELATED"/>
    <property type="match status" value="1"/>
</dbReference>
<dbReference type="AlphaFoldDB" id="A0A9P5Z4L6"/>
<evidence type="ECO:0000313" key="3">
    <source>
        <dbReference type="Proteomes" id="UP000807469"/>
    </source>
</evidence>
<dbReference type="Proteomes" id="UP000807469">
    <property type="component" value="Unassembled WGS sequence"/>
</dbReference>
<evidence type="ECO:0000313" key="2">
    <source>
        <dbReference type="EMBL" id="KAF9480992.1"/>
    </source>
</evidence>
<dbReference type="GO" id="GO:0036121">
    <property type="term" value="F:double-stranded DNA helicase activity"/>
    <property type="evidence" value="ECO:0007669"/>
    <property type="project" value="TreeGrafter"/>
</dbReference>
<dbReference type="GO" id="GO:0000403">
    <property type="term" value="F:Y-form DNA binding"/>
    <property type="evidence" value="ECO:0007669"/>
    <property type="project" value="TreeGrafter"/>
</dbReference>
<name>A0A9P5Z4L6_9AGAR</name>
<dbReference type="GO" id="GO:0070125">
    <property type="term" value="P:mitochondrial translational elongation"/>
    <property type="evidence" value="ECO:0007669"/>
    <property type="project" value="TreeGrafter"/>
</dbReference>
<sequence>MDNSIGEEAAQYDGDRGCVRWVFSSIIDCHCVPKINGCFVLSDRQSSYRRPLSIQCRRRLPISPLSHGMNKRPFVRHYRQEAGTETIFGSLRELGLASSAKALSKGMSPIVSQPKRGGRLTVRKFKRQLQLHNVRFTSIKAKLGLSKVNENRFTGDLDSASLAAVMNSKAMNRLVVQSWRDRAAECKSTVVFCASKDHAERLTLVFRGHDIDARYITADMPELKRQELIQSFKEGVFPVLVDYDTLTEDDDMPNIDCVFIARPTCSLNVFGQMVNHGLKPSPGTGKTDCRIIDFIDVRVRESGAISIPKLLGLDPREFDVDDETMESLEQRKTKEEVKLALERIYLVSDPNHSVSGVTLTYTDHEDASESDPIQNVAPDGAGRHAFSRFSWVCCGENVWMLELLEEGNIIIEAMEAGQSAGADPADLQSDTIRADSDLETLTEPLFKASLMPRSRHRDAELVLHNMSFKDIVRACDDLAVKMVSSTFPPTTLYHNAPWRKERASKPQIDIIKKLGQSNTTLGRKLKDFSKGQASTLIARLKYDERKKKEQKSLKAIKSLKLH</sequence>
<comment type="caution">
    <text evidence="2">The sequence shown here is derived from an EMBL/GenBank/DDBJ whole genome shotgun (WGS) entry which is preliminary data.</text>
</comment>
<dbReference type="EMBL" id="MU155185">
    <property type="protein sequence ID" value="KAF9480992.1"/>
    <property type="molecule type" value="Genomic_DNA"/>
</dbReference>
<proteinExistence type="predicted"/>
<dbReference type="GO" id="GO:0005759">
    <property type="term" value="C:mitochondrial matrix"/>
    <property type="evidence" value="ECO:0007669"/>
    <property type="project" value="TreeGrafter"/>
</dbReference>
<dbReference type="InterPro" id="IPR050742">
    <property type="entry name" value="Helicase_Restrict-Modif_Enz"/>
</dbReference>
<gene>
    <name evidence="2" type="ORF">BDN70DRAFT_572491</name>
</gene>
<organism evidence="2 3">
    <name type="scientific">Pholiota conissans</name>
    <dbReference type="NCBI Taxonomy" id="109636"/>
    <lineage>
        <taxon>Eukaryota</taxon>
        <taxon>Fungi</taxon>
        <taxon>Dikarya</taxon>
        <taxon>Basidiomycota</taxon>
        <taxon>Agaricomycotina</taxon>
        <taxon>Agaricomycetes</taxon>
        <taxon>Agaricomycetidae</taxon>
        <taxon>Agaricales</taxon>
        <taxon>Agaricineae</taxon>
        <taxon>Strophariaceae</taxon>
        <taxon>Pholiota</taxon>
    </lineage>
</organism>
<dbReference type="GO" id="GO:0061749">
    <property type="term" value="F:forked DNA-dependent helicase activity"/>
    <property type="evidence" value="ECO:0007669"/>
    <property type="project" value="TreeGrafter"/>
</dbReference>
<dbReference type="PANTHER" id="PTHR47396">
    <property type="entry name" value="TYPE I RESTRICTION ENZYME ECOKI R PROTEIN"/>
    <property type="match status" value="1"/>
</dbReference>
<feature type="domain" description="Helicase C-terminal" evidence="1">
    <location>
        <begin position="178"/>
        <end position="345"/>
    </location>
</feature>
<protein>
    <recommendedName>
        <fullName evidence="1">Helicase C-terminal domain-containing protein</fullName>
    </recommendedName>
</protein>
<dbReference type="SUPFAM" id="SSF52540">
    <property type="entry name" value="P-loop containing nucleoside triphosphate hydrolases"/>
    <property type="match status" value="1"/>
</dbReference>
<dbReference type="PROSITE" id="PS51194">
    <property type="entry name" value="HELICASE_CTER"/>
    <property type="match status" value="1"/>
</dbReference>
<dbReference type="InterPro" id="IPR001650">
    <property type="entry name" value="Helicase_C-like"/>
</dbReference>
<dbReference type="Pfam" id="PF00271">
    <property type="entry name" value="Helicase_C"/>
    <property type="match status" value="1"/>
</dbReference>
<keyword evidence="3" id="KW-1185">Reference proteome</keyword>
<evidence type="ECO:0000259" key="1">
    <source>
        <dbReference type="PROSITE" id="PS51194"/>
    </source>
</evidence>
<dbReference type="InterPro" id="IPR027417">
    <property type="entry name" value="P-loop_NTPase"/>
</dbReference>